<dbReference type="Proteomes" id="UP000233469">
    <property type="component" value="Unassembled WGS sequence"/>
</dbReference>
<protein>
    <submittedName>
        <fullName evidence="3">Uncharacterized protein</fullName>
    </submittedName>
</protein>
<sequence>MSSELELLRQCISELETKNAKLEVEKAEIEVRNLETMAEIVKLRAELKSRIEELKKNRADTAVENTRRDDRVEELEQKNTELEVRFALLEKGFLVVNGRQQNDKETIAEVLAINVSDSVIDQQNDANTKSMDDKEIDDFIPEEPANVAMRLLDNRKTDAFLDEVHKKKESSPEINTSCEADFSMTSTELVTLPEQVVKESISKESSAESAIPCELKPSGLGNKQNTLPKKIPYNQKVEQDLICELLEFIRCHDSTSLPNSISSKHIPYVPVEANLSPDSVPHLAHLFDKLKKLVRKKNYDGIGIDKIGVVTCSADVISRLTDAQIQNIINLYIDELTKSQKLISVNNCLRARDLPAESESKKLDTKVLPIPLAHVSNNSLDNSSKIDLVNSPKAEVSTSSTTSSKHFPSLSLNDSSERGERFNFNSSTFCPLCNEEHKEKSIWNDIRGEWGAGEYYGE</sequence>
<gene>
    <name evidence="3" type="ORF">RhiirC2_789803</name>
</gene>
<evidence type="ECO:0000256" key="2">
    <source>
        <dbReference type="SAM" id="MobiDB-lite"/>
    </source>
</evidence>
<evidence type="ECO:0000313" key="3">
    <source>
        <dbReference type="EMBL" id="PKK62818.1"/>
    </source>
</evidence>
<name>A0A2N1MMI5_9GLOM</name>
<feature type="coiled-coil region" evidence="1">
    <location>
        <begin position="5"/>
        <end position="92"/>
    </location>
</feature>
<keyword evidence="1" id="KW-0175">Coiled coil</keyword>
<organism evidence="3 4">
    <name type="scientific">Rhizophagus irregularis</name>
    <dbReference type="NCBI Taxonomy" id="588596"/>
    <lineage>
        <taxon>Eukaryota</taxon>
        <taxon>Fungi</taxon>
        <taxon>Fungi incertae sedis</taxon>
        <taxon>Mucoromycota</taxon>
        <taxon>Glomeromycotina</taxon>
        <taxon>Glomeromycetes</taxon>
        <taxon>Glomerales</taxon>
        <taxon>Glomeraceae</taxon>
        <taxon>Rhizophagus</taxon>
    </lineage>
</organism>
<dbReference type="VEuPathDB" id="FungiDB:RhiirFUN_018768"/>
<proteinExistence type="predicted"/>
<accession>A0A2N1MMI5</accession>
<evidence type="ECO:0000313" key="4">
    <source>
        <dbReference type="Proteomes" id="UP000233469"/>
    </source>
</evidence>
<feature type="region of interest" description="Disordered" evidence="2">
    <location>
        <begin position="396"/>
        <end position="418"/>
    </location>
</feature>
<reference evidence="3 4" key="2">
    <citation type="submission" date="2017-10" db="EMBL/GenBank/DDBJ databases">
        <title>Extensive intraspecific genome diversity in a model arbuscular mycorrhizal fungus.</title>
        <authorList>
            <person name="Chen E.C.H."/>
            <person name="Morin E."/>
            <person name="Baudet D."/>
            <person name="Noel J."/>
            <person name="Ndikumana S."/>
            <person name="Charron P."/>
            <person name="St-Onge C."/>
            <person name="Giorgi J."/>
            <person name="Grigoriev I.V."/>
            <person name="Roux C."/>
            <person name="Martin F.M."/>
            <person name="Corradi N."/>
        </authorList>
    </citation>
    <scope>NUCLEOTIDE SEQUENCE [LARGE SCALE GENOMIC DNA]</scope>
    <source>
        <strain evidence="3 4">C2</strain>
    </source>
</reference>
<dbReference type="VEuPathDB" id="FungiDB:RhiirFUN_020627"/>
<dbReference type="VEuPathDB" id="FungiDB:FUN_000752"/>
<evidence type="ECO:0000256" key="1">
    <source>
        <dbReference type="SAM" id="Coils"/>
    </source>
</evidence>
<dbReference type="AlphaFoldDB" id="A0A2N1MMI5"/>
<comment type="caution">
    <text evidence="3">The sequence shown here is derived from an EMBL/GenBank/DDBJ whole genome shotgun (WGS) entry which is preliminary data.</text>
</comment>
<reference evidence="3 4" key="1">
    <citation type="submission" date="2016-04" db="EMBL/GenBank/DDBJ databases">
        <title>Genome analyses suggest a sexual origin of heterokaryosis in a supposedly ancient asexual fungus.</title>
        <authorList>
            <person name="Ropars J."/>
            <person name="Sedzielewska K."/>
            <person name="Noel J."/>
            <person name="Charron P."/>
            <person name="Farinelli L."/>
            <person name="Marton T."/>
            <person name="Kruger M."/>
            <person name="Pelin A."/>
            <person name="Brachmann A."/>
            <person name="Corradi N."/>
        </authorList>
    </citation>
    <scope>NUCLEOTIDE SEQUENCE [LARGE SCALE GENOMIC DNA]</scope>
    <source>
        <strain evidence="3 4">C2</strain>
    </source>
</reference>
<feature type="compositionally biased region" description="Polar residues" evidence="2">
    <location>
        <begin position="396"/>
        <end position="414"/>
    </location>
</feature>
<dbReference type="VEuPathDB" id="FungiDB:RhiirA1_478658"/>
<dbReference type="EMBL" id="LLXL01001802">
    <property type="protein sequence ID" value="PKK62818.1"/>
    <property type="molecule type" value="Genomic_DNA"/>
</dbReference>